<sequence>MKRYQTIKNLGDGTYGSVTLARNCETGENVAIKRMKRKYYSWDECVNLREVKSLRKLNHANVVKLKEVIRENDQLYFVFEYMRENLYQMIKNRDRYLPEQTVRNIMYQILQGITFMHKHGYFHRDIKPENLLCSGPEQVKIADFGLAREIRSRPPFTDYVSTRWYRAPEVLLRSTNYSSPIDMWACGCIMAEIYTLRPLFPGNSEIDEIYKICSVLGTPAKDDWAEGYKLASAMNFKFPTMVSTPLRQIIPNASTEGIQLVKDMLLWNPQKRPNAAQSLRYPFFMVGVDLPQNKVNAQRGSAKKTDDIRRISESGKPVKPLTKKKASGFFDDYDFDADPKEDRSLQQSMNNGSIRRVSDSGKPVKPPNPLKKKASAIFDDFDIDNLKDDLQQSYGASKKSGGIKGLEKRSSATDRNNTRGNPVKNVESDSLLEYGSTNLNKSHRNSKRIGGLADDGETGKNGSKGTKLPYLDNVPEKSNRHFAKENHVPEHSSRHFAKENHHPNIAGSKEMKNTSVFGSERRKWQGPAKRSSHDDDLENLMDEIEKSGHNKATSKLPPAKRRETRDTYESNFGSKDNDSNRRNPPSAKEHYMKQARYFPGQSPAAAANRMPVNKKSSVGMGLNASYLPSFHNGHTQSRLGGGYALGGTSGNSVGVGGYWKPSLSRQPSGPVYQPPGASKPGKVGGAMHGRTDWSLKYGGGR</sequence>
<evidence type="ECO:0000256" key="16">
    <source>
        <dbReference type="ARBA" id="ARBA00023212"/>
    </source>
</evidence>
<evidence type="ECO:0000256" key="4">
    <source>
        <dbReference type="ARBA" id="ARBA00004245"/>
    </source>
</evidence>
<dbReference type="InterPro" id="IPR011009">
    <property type="entry name" value="Kinase-like_dom_sf"/>
</dbReference>
<feature type="region of interest" description="Disordered" evidence="21">
    <location>
        <begin position="337"/>
        <end position="376"/>
    </location>
</feature>
<gene>
    <name evidence="23" type="ORF">PACLA_8A059019</name>
</gene>
<dbReference type="GO" id="GO:0005856">
    <property type="term" value="C:cytoskeleton"/>
    <property type="evidence" value="ECO:0007669"/>
    <property type="project" value="UniProtKB-SubCell"/>
</dbReference>
<evidence type="ECO:0000256" key="10">
    <source>
        <dbReference type="ARBA" id="ARBA00022679"/>
    </source>
</evidence>
<feature type="region of interest" description="Disordered" evidence="21">
    <location>
        <begin position="393"/>
        <end position="587"/>
    </location>
</feature>
<dbReference type="SMART" id="SM00220">
    <property type="entry name" value="S_TKc"/>
    <property type="match status" value="1"/>
</dbReference>
<name>A0A6S7HX22_PARCT</name>
<dbReference type="PROSITE" id="PS00107">
    <property type="entry name" value="PROTEIN_KINASE_ATP"/>
    <property type="match status" value="1"/>
</dbReference>
<dbReference type="EMBL" id="CACRXK020003148">
    <property type="protein sequence ID" value="CAB3997627.1"/>
    <property type="molecule type" value="Genomic_DNA"/>
</dbReference>
<reference evidence="23" key="1">
    <citation type="submission" date="2020-04" db="EMBL/GenBank/DDBJ databases">
        <authorList>
            <person name="Alioto T."/>
            <person name="Alioto T."/>
            <person name="Gomez Garrido J."/>
        </authorList>
    </citation>
    <scope>NUCLEOTIDE SEQUENCE</scope>
    <source>
        <strain evidence="23">A484AB</strain>
    </source>
</reference>
<keyword evidence="13 23" id="KW-0418">Kinase</keyword>
<keyword evidence="7" id="KW-0963">Cytoplasm</keyword>
<keyword evidence="17" id="KW-0539">Nucleus</keyword>
<comment type="catalytic activity">
    <reaction evidence="20">
        <text>L-seryl-[protein] + ATP = O-phospho-L-seryl-[protein] + ADP + H(+)</text>
        <dbReference type="Rhea" id="RHEA:17989"/>
        <dbReference type="Rhea" id="RHEA-COMP:9863"/>
        <dbReference type="Rhea" id="RHEA-COMP:11604"/>
        <dbReference type="ChEBI" id="CHEBI:15378"/>
        <dbReference type="ChEBI" id="CHEBI:29999"/>
        <dbReference type="ChEBI" id="CHEBI:30616"/>
        <dbReference type="ChEBI" id="CHEBI:83421"/>
        <dbReference type="ChEBI" id="CHEBI:456216"/>
        <dbReference type="EC" id="2.7.11.1"/>
    </reaction>
</comment>
<feature type="compositionally biased region" description="Basic and acidic residues" evidence="21">
    <location>
        <begin position="575"/>
        <end position="587"/>
    </location>
</feature>
<evidence type="ECO:0000256" key="21">
    <source>
        <dbReference type="SAM" id="MobiDB-lite"/>
    </source>
</evidence>
<evidence type="ECO:0000259" key="22">
    <source>
        <dbReference type="PROSITE" id="PS50011"/>
    </source>
</evidence>
<evidence type="ECO:0000256" key="11">
    <source>
        <dbReference type="ARBA" id="ARBA00022723"/>
    </source>
</evidence>
<dbReference type="InterPro" id="IPR000719">
    <property type="entry name" value="Prot_kinase_dom"/>
</dbReference>
<evidence type="ECO:0000256" key="19">
    <source>
        <dbReference type="ARBA" id="ARBA00047899"/>
    </source>
</evidence>
<dbReference type="CDD" id="cd07830">
    <property type="entry name" value="STKc_MAK_like"/>
    <property type="match status" value="1"/>
</dbReference>
<dbReference type="GO" id="GO:0004674">
    <property type="term" value="F:protein serine/threonine kinase activity"/>
    <property type="evidence" value="ECO:0007669"/>
    <property type="project" value="UniProtKB-KW"/>
</dbReference>
<dbReference type="SUPFAM" id="SSF56112">
    <property type="entry name" value="Protein kinase-like (PK-like)"/>
    <property type="match status" value="1"/>
</dbReference>
<evidence type="ECO:0000256" key="8">
    <source>
        <dbReference type="ARBA" id="ARBA00022527"/>
    </source>
</evidence>
<dbReference type="PANTHER" id="PTHR24055">
    <property type="entry name" value="MITOGEN-ACTIVATED PROTEIN KINASE"/>
    <property type="match status" value="1"/>
</dbReference>
<dbReference type="Gene3D" id="3.30.200.20">
    <property type="entry name" value="Phosphorylase Kinase, domain 1"/>
    <property type="match status" value="1"/>
</dbReference>
<keyword evidence="8" id="KW-0723">Serine/threonine-protein kinase</keyword>
<dbReference type="GO" id="GO:0005929">
    <property type="term" value="C:cilium"/>
    <property type="evidence" value="ECO:0007669"/>
    <property type="project" value="UniProtKB-SubCell"/>
</dbReference>
<feature type="region of interest" description="Disordered" evidence="21">
    <location>
        <begin position="295"/>
        <end position="323"/>
    </location>
</feature>
<keyword evidence="9" id="KW-0597">Phosphoprotein</keyword>
<protein>
    <recommendedName>
        <fullName evidence="6">non-specific serine/threonine protein kinase</fullName>
        <ecNumber evidence="6">2.7.11.1</ecNumber>
    </recommendedName>
</protein>
<dbReference type="Proteomes" id="UP001152795">
    <property type="component" value="Unassembled WGS sequence"/>
</dbReference>
<keyword evidence="15" id="KW-0460">Magnesium</keyword>
<evidence type="ECO:0000256" key="17">
    <source>
        <dbReference type="ARBA" id="ARBA00023242"/>
    </source>
</evidence>
<feature type="compositionally biased region" description="Basic and acidic residues" evidence="21">
    <location>
        <begin position="474"/>
        <end position="502"/>
    </location>
</feature>
<keyword evidence="10" id="KW-0808">Transferase</keyword>
<organism evidence="23 24">
    <name type="scientific">Paramuricea clavata</name>
    <name type="common">Red gorgonian</name>
    <name type="synonym">Violescent sea-whip</name>
    <dbReference type="NCBI Taxonomy" id="317549"/>
    <lineage>
        <taxon>Eukaryota</taxon>
        <taxon>Metazoa</taxon>
        <taxon>Cnidaria</taxon>
        <taxon>Anthozoa</taxon>
        <taxon>Octocorallia</taxon>
        <taxon>Malacalcyonacea</taxon>
        <taxon>Plexauridae</taxon>
        <taxon>Paramuricea</taxon>
    </lineage>
</organism>
<comment type="subcellular location">
    <subcellularLocation>
        <location evidence="3">Cell projection</location>
        <location evidence="3">Cilium</location>
    </subcellularLocation>
    <subcellularLocation>
        <location evidence="4">Cytoplasm</location>
        <location evidence="4">Cytoskeleton</location>
    </subcellularLocation>
    <subcellularLocation>
        <location evidence="2">Nucleus</location>
    </subcellularLocation>
</comment>
<evidence type="ECO:0000256" key="20">
    <source>
        <dbReference type="ARBA" id="ARBA00048679"/>
    </source>
</evidence>
<comment type="cofactor">
    <cofactor evidence="1">
        <name>Mg(2+)</name>
        <dbReference type="ChEBI" id="CHEBI:18420"/>
    </cofactor>
</comment>
<accession>A0A6S7HX22</accession>
<dbReference type="EC" id="2.7.11.1" evidence="6"/>
<dbReference type="GO" id="GO:0005634">
    <property type="term" value="C:nucleus"/>
    <property type="evidence" value="ECO:0007669"/>
    <property type="project" value="UniProtKB-SubCell"/>
</dbReference>
<keyword evidence="11" id="KW-0479">Metal-binding</keyword>
<evidence type="ECO:0000256" key="5">
    <source>
        <dbReference type="ARBA" id="ARBA00006485"/>
    </source>
</evidence>
<dbReference type="FunFam" id="1.10.510.10:FF:000104">
    <property type="entry name" value="serine/threonine-protein kinase MAK isoform X1"/>
    <property type="match status" value="1"/>
</dbReference>
<evidence type="ECO:0000256" key="12">
    <source>
        <dbReference type="ARBA" id="ARBA00022741"/>
    </source>
</evidence>
<dbReference type="OrthoDB" id="2158884at2759"/>
<dbReference type="InterPro" id="IPR008271">
    <property type="entry name" value="Ser/Thr_kinase_AS"/>
</dbReference>
<evidence type="ECO:0000256" key="15">
    <source>
        <dbReference type="ARBA" id="ARBA00022842"/>
    </source>
</evidence>
<dbReference type="Gene3D" id="1.10.510.10">
    <property type="entry name" value="Transferase(Phosphotransferase) domain 1"/>
    <property type="match status" value="1"/>
</dbReference>
<keyword evidence="16" id="KW-0206">Cytoskeleton</keyword>
<comment type="similarity">
    <text evidence="5">Belongs to the protein kinase superfamily. CMGC Ser/Thr protein kinase family. CDC2/CDKX subfamily.</text>
</comment>
<dbReference type="PROSITE" id="PS50011">
    <property type="entry name" value="PROTEIN_KINASE_DOM"/>
    <property type="match status" value="1"/>
</dbReference>
<evidence type="ECO:0000256" key="6">
    <source>
        <dbReference type="ARBA" id="ARBA00012513"/>
    </source>
</evidence>
<evidence type="ECO:0000256" key="1">
    <source>
        <dbReference type="ARBA" id="ARBA00001946"/>
    </source>
</evidence>
<evidence type="ECO:0000256" key="14">
    <source>
        <dbReference type="ARBA" id="ARBA00022840"/>
    </source>
</evidence>
<proteinExistence type="inferred from homology"/>
<dbReference type="GO" id="GO:0005524">
    <property type="term" value="F:ATP binding"/>
    <property type="evidence" value="ECO:0007669"/>
    <property type="project" value="UniProtKB-UniRule"/>
</dbReference>
<dbReference type="GO" id="GO:0046872">
    <property type="term" value="F:metal ion binding"/>
    <property type="evidence" value="ECO:0007669"/>
    <property type="project" value="UniProtKB-KW"/>
</dbReference>
<evidence type="ECO:0000256" key="2">
    <source>
        <dbReference type="ARBA" id="ARBA00004123"/>
    </source>
</evidence>
<dbReference type="PROSITE" id="PS00108">
    <property type="entry name" value="PROTEIN_KINASE_ST"/>
    <property type="match status" value="1"/>
</dbReference>
<evidence type="ECO:0000313" key="23">
    <source>
        <dbReference type="EMBL" id="CAB3997627.1"/>
    </source>
</evidence>
<evidence type="ECO:0000256" key="18">
    <source>
        <dbReference type="ARBA" id="ARBA00023273"/>
    </source>
</evidence>
<keyword evidence="24" id="KW-1185">Reference proteome</keyword>
<feature type="domain" description="Protein kinase" evidence="22">
    <location>
        <begin position="4"/>
        <end position="284"/>
    </location>
</feature>
<dbReference type="AlphaFoldDB" id="A0A6S7HX22"/>
<dbReference type="InterPro" id="IPR017441">
    <property type="entry name" value="Protein_kinase_ATP_BS"/>
</dbReference>
<evidence type="ECO:0000256" key="9">
    <source>
        <dbReference type="ARBA" id="ARBA00022553"/>
    </source>
</evidence>
<comment type="catalytic activity">
    <reaction evidence="19">
        <text>L-threonyl-[protein] + ATP = O-phospho-L-threonyl-[protein] + ADP + H(+)</text>
        <dbReference type="Rhea" id="RHEA:46608"/>
        <dbReference type="Rhea" id="RHEA-COMP:11060"/>
        <dbReference type="Rhea" id="RHEA-COMP:11605"/>
        <dbReference type="ChEBI" id="CHEBI:15378"/>
        <dbReference type="ChEBI" id="CHEBI:30013"/>
        <dbReference type="ChEBI" id="CHEBI:30616"/>
        <dbReference type="ChEBI" id="CHEBI:61977"/>
        <dbReference type="ChEBI" id="CHEBI:456216"/>
        <dbReference type="EC" id="2.7.11.1"/>
    </reaction>
</comment>
<comment type="caution">
    <text evidence="23">The sequence shown here is derived from an EMBL/GenBank/DDBJ whole genome shotgun (WGS) entry which is preliminary data.</text>
</comment>
<dbReference type="InterPro" id="IPR050117">
    <property type="entry name" value="MAPK"/>
</dbReference>
<dbReference type="FunFam" id="3.30.200.20:FF:000071">
    <property type="entry name" value="serine/threonine-protein kinase MAK isoform X1"/>
    <property type="match status" value="1"/>
</dbReference>
<keyword evidence="14" id="KW-0067">ATP-binding</keyword>
<feature type="region of interest" description="Disordered" evidence="21">
    <location>
        <begin position="654"/>
        <end position="701"/>
    </location>
</feature>
<evidence type="ECO:0000256" key="13">
    <source>
        <dbReference type="ARBA" id="ARBA00022777"/>
    </source>
</evidence>
<keyword evidence="12" id="KW-0547">Nucleotide-binding</keyword>
<evidence type="ECO:0000313" key="24">
    <source>
        <dbReference type="Proteomes" id="UP001152795"/>
    </source>
</evidence>
<evidence type="ECO:0000256" key="3">
    <source>
        <dbReference type="ARBA" id="ARBA00004138"/>
    </source>
</evidence>
<keyword evidence="18" id="KW-0966">Cell projection</keyword>
<evidence type="ECO:0000256" key="7">
    <source>
        <dbReference type="ARBA" id="ARBA00022490"/>
    </source>
</evidence>
<dbReference type="Pfam" id="PF00069">
    <property type="entry name" value="Pkinase"/>
    <property type="match status" value="1"/>
</dbReference>
<feature type="compositionally biased region" description="Basic and acidic residues" evidence="21">
    <location>
        <begin position="303"/>
        <end position="313"/>
    </location>
</feature>